<reference evidence="1 2" key="1">
    <citation type="journal article" date="2013" name="Genome Announc.">
        <title>Complete Genome of Bacillus thuringiensis Myophage BigBertha.</title>
        <authorList>
            <person name="Ting J.H."/>
            <person name="Smyth T.B."/>
            <person name="Chamakura K.R."/>
            <person name="Kuty Everett G.F."/>
        </authorList>
    </citation>
    <scope>NUCLEOTIDE SEQUENCE [LARGE SCALE GENOMIC DNA]</scope>
</reference>
<dbReference type="Proteomes" id="UP000017644">
    <property type="component" value="Segment"/>
</dbReference>
<dbReference type="EMBL" id="KF669647">
    <property type="protein sequence ID" value="AGY46627.1"/>
    <property type="molecule type" value="Genomic_DNA"/>
</dbReference>
<accession>U5PVL5</accession>
<evidence type="ECO:0000313" key="1">
    <source>
        <dbReference type="EMBL" id="AGY46627.1"/>
    </source>
</evidence>
<organism evidence="1 2">
    <name type="scientific">Bacillus phage BigBertha</name>
    <dbReference type="NCBI Taxonomy" id="1406781"/>
    <lineage>
        <taxon>Viruses</taxon>
        <taxon>Duplodnaviria</taxon>
        <taxon>Heunggongvirae</taxon>
        <taxon>Uroviricota</taxon>
        <taxon>Caudoviricetes</taxon>
        <taxon>Herelleviridae</taxon>
        <taxon>Bastillevirinae</taxon>
        <taxon>Bequatrovirus</taxon>
        <taxon>Bequatrovirus bigbertha</taxon>
    </lineage>
</organism>
<proteinExistence type="predicted"/>
<dbReference type="KEGG" id="vg:17959702"/>
<protein>
    <submittedName>
        <fullName evidence="1">Uncharacterized protein</fullName>
    </submittedName>
</protein>
<dbReference type="RefSeq" id="YP_008771146.1">
    <property type="nucleotide sequence ID" value="NC_022769.1"/>
</dbReference>
<dbReference type="GeneID" id="17959702"/>
<keyword evidence="2" id="KW-1185">Reference proteome</keyword>
<gene>
    <name evidence="1" type="ORF">BigBertha_119</name>
</gene>
<evidence type="ECO:0000313" key="2">
    <source>
        <dbReference type="Proteomes" id="UP000017644"/>
    </source>
</evidence>
<name>U5PVL5_9CAUD</name>
<sequence>MATKTKKELESEILLVAEAVDALRKETQTPLRIETMKVLMDYLLSGQVTSEEHAEQIKDITSLSATISDTILISRLSLTQIMDELNEKLTRVMQEVSIQGEVLEKLGATEEMFQEAAEAYNKKVEEVLAAHTSKKEEVDEATL</sequence>